<feature type="transmembrane region" description="Helical" evidence="9">
    <location>
        <begin position="111"/>
        <end position="132"/>
    </location>
</feature>
<protein>
    <submittedName>
        <fullName evidence="11">TRAP transporter small permease</fullName>
    </submittedName>
</protein>
<evidence type="ECO:0000259" key="10">
    <source>
        <dbReference type="Pfam" id="PF04290"/>
    </source>
</evidence>
<reference evidence="11 12" key="1">
    <citation type="submission" date="2018-10" db="EMBL/GenBank/DDBJ databases">
        <authorList>
            <person name="Grouzdev D.S."/>
            <person name="Krutkina M.S."/>
            <person name="Tourova T.P."/>
            <person name="Nazina T.N."/>
        </authorList>
    </citation>
    <scope>NUCLEOTIDE SEQUENCE [LARGE SCALE GENOMIC DNA]</scope>
    <source>
        <strain evidence="11 12">435</strain>
    </source>
</reference>
<dbReference type="Pfam" id="PF04290">
    <property type="entry name" value="DctQ"/>
    <property type="match status" value="1"/>
</dbReference>
<comment type="similarity">
    <text evidence="8">Belongs to the TRAP transporter small permease family.</text>
</comment>
<feature type="transmembrane region" description="Helical" evidence="9">
    <location>
        <begin position="152"/>
        <end position="175"/>
    </location>
</feature>
<dbReference type="PANTHER" id="PTHR35011">
    <property type="entry name" value="2,3-DIKETO-L-GULONATE TRAP TRANSPORTER SMALL PERMEASE PROTEIN YIAM"/>
    <property type="match status" value="1"/>
</dbReference>
<evidence type="ECO:0000256" key="6">
    <source>
        <dbReference type="ARBA" id="ARBA00022989"/>
    </source>
</evidence>
<evidence type="ECO:0000256" key="9">
    <source>
        <dbReference type="SAM" id="Phobius"/>
    </source>
</evidence>
<keyword evidence="7 9" id="KW-0472">Membrane</keyword>
<feature type="transmembrane region" description="Helical" evidence="9">
    <location>
        <begin position="72"/>
        <end position="90"/>
    </location>
</feature>
<accession>A0A494WT56</accession>
<dbReference type="AlphaFoldDB" id="A0A494WT56"/>
<organism evidence="11 12">
    <name type="scientific">Desulfofundulus salinus</name>
    <dbReference type="NCBI Taxonomy" id="2419843"/>
    <lineage>
        <taxon>Bacteria</taxon>
        <taxon>Bacillati</taxon>
        <taxon>Bacillota</taxon>
        <taxon>Clostridia</taxon>
        <taxon>Eubacteriales</taxon>
        <taxon>Peptococcaceae</taxon>
        <taxon>Desulfofundulus</taxon>
    </lineage>
</organism>
<feature type="domain" description="Tripartite ATP-independent periplasmic transporters DctQ component" evidence="10">
    <location>
        <begin position="49"/>
        <end position="178"/>
    </location>
</feature>
<evidence type="ECO:0000313" key="12">
    <source>
        <dbReference type="Proteomes" id="UP000271256"/>
    </source>
</evidence>
<sequence length="184" mass="19825">MGLLEKQVMQKRAVAGLPGKVEALDRLNSLSLVLNQGLAWVAGGSLLLMVLVVVGNALLRVVYAPFSGTTEIVGWLAAVTGAFGLGYTQVNRGYVELDALVERLSPGLQKAIKRLMLFISMIFFALVAWQITVYGLNVAKNGNLSETMGIPFYPLIFLVSLGFVGLTLAIFVDFLKEFNGGATR</sequence>
<dbReference type="EMBL" id="RBWE01000001">
    <property type="protein sequence ID" value="RKO66091.1"/>
    <property type="molecule type" value="Genomic_DNA"/>
</dbReference>
<dbReference type="GO" id="GO:0022857">
    <property type="term" value="F:transmembrane transporter activity"/>
    <property type="evidence" value="ECO:0007669"/>
    <property type="project" value="TreeGrafter"/>
</dbReference>
<dbReference type="GO" id="GO:0015740">
    <property type="term" value="P:C4-dicarboxylate transport"/>
    <property type="evidence" value="ECO:0007669"/>
    <property type="project" value="TreeGrafter"/>
</dbReference>
<evidence type="ECO:0000256" key="7">
    <source>
        <dbReference type="ARBA" id="ARBA00023136"/>
    </source>
</evidence>
<dbReference type="Proteomes" id="UP000271256">
    <property type="component" value="Unassembled WGS sequence"/>
</dbReference>
<keyword evidence="5 9" id="KW-0812">Transmembrane</keyword>
<keyword evidence="2" id="KW-0813">Transport</keyword>
<gene>
    <name evidence="11" type="ORF">D7024_03440</name>
</gene>
<dbReference type="InterPro" id="IPR007387">
    <property type="entry name" value="TRAP_DctQ"/>
</dbReference>
<comment type="subcellular location">
    <subcellularLocation>
        <location evidence="1">Cell inner membrane</location>
        <topology evidence="1">Multi-pass membrane protein</topology>
    </subcellularLocation>
</comment>
<proteinExistence type="inferred from homology"/>
<keyword evidence="12" id="KW-1185">Reference proteome</keyword>
<comment type="caution">
    <text evidence="11">The sequence shown here is derived from an EMBL/GenBank/DDBJ whole genome shotgun (WGS) entry which is preliminary data.</text>
</comment>
<keyword evidence="6 9" id="KW-1133">Transmembrane helix</keyword>
<evidence type="ECO:0000256" key="5">
    <source>
        <dbReference type="ARBA" id="ARBA00022692"/>
    </source>
</evidence>
<evidence type="ECO:0000256" key="8">
    <source>
        <dbReference type="ARBA" id="ARBA00038436"/>
    </source>
</evidence>
<keyword evidence="3" id="KW-1003">Cell membrane</keyword>
<dbReference type="InterPro" id="IPR055348">
    <property type="entry name" value="DctQ"/>
</dbReference>
<evidence type="ECO:0000256" key="2">
    <source>
        <dbReference type="ARBA" id="ARBA00022448"/>
    </source>
</evidence>
<feature type="transmembrane region" description="Helical" evidence="9">
    <location>
        <begin position="38"/>
        <end position="66"/>
    </location>
</feature>
<keyword evidence="4" id="KW-0997">Cell inner membrane</keyword>
<name>A0A494WT56_9FIRM</name>
<evidence type="ECO:0000256" key="1">
    <source>
        <dbReference type="ARBA" id="ARBA00004429"/>
    </source>
</evidence>
<dbReference type="OrthoDB" id="1807003at2"/>
<evidence type="ECO:0000256" key="3">
    <source>
        <dbReference type="ARBA" id="ARBA00022475"/>
    </source>
</evidence>
<dbReference type="PANTHER" id="PTHR35011:SF10">
    <property type="entry name" value="TRAP TRANSPORTER SMALL PERMEASE PROTEIN"/>
    <property type="match status" value="1"/>
</dbReference>
<evidence type="ECO:0000256" key="4">
    <source>
        <dbReference type="ARBA" id="ARBA00022519"/>
    </source>
</evidence>
<dbReference type="GO" id="GO:0005886">
    <property type="term" value="C:plasma membrane"/>
    <property type="evidence" value="ECO:0007669"/>
    <property type="project" value="UniProtKB-SubCell"/>
</dbReference>
<evidence type="ECO:0000313" key="11">
    <source>
        <dbReference type="EMBL" id="RKO66091.1"/>
    </source>
</evidence>